<organism evidence="2 3">
    <name type="scientific">Hibiscus trionum</name>
    <name type="common">Flower of an hour</name>
    <dbReference type="NCBI Taxonomy" id="183268"/>
    <lineage>
        <taxon>Eukaryota</taxon>
        <taxon>Viridiplantae</taxon>
        <taxon>Streptophyta</taxon>
        <taxon>Embryophyta</taxon>
        <taxon>Tracheophyta</taxon>
        <taxon>Spermatophyta</taxon>
        <taxon>Magnoliopsida</taxon>
        <taxon>eudicotyledons</taxon>
        <taxon>Gunneridae</taxon>
        <taxon>Pentapetalae</taxon>
        <taxon>rosids</taxon>
        <taxon>malvids</taxon>
        <taxon>Malvales</taxon>
        <taxon>Malvaceae</taxon>
        <taxon>Malvoideae</taxon>
        <taxon>Hibiscus</taxon>
    </lineage>
</organism>
<dbReference type="InterPro" id="IPR025886">
    <property type="entry name" value="PP2-like"/>
</dbReference>
<feature type="compositionally biased region" description="Basic and acidic residues" evidence="1">
    <location>
        <begin position="9"/>
        <end position="21"/>
    </location>
</feature>
<sequence>MAASQSQDSEPKLENNSVERKNREGIVVESISSKKTEKIQLPYNVEAILKDSDTPVYMSAMDKLLHQLHSGVFLNRKKKKYWVDKNNKNCFILFARDLNINWVGDNRYWHWTYQKEINSDVSIEIAELVQVCWLELIGKLHVSKLSPGTLYQVVFIAMLRENASGWRRPLKFRLTLPNGRKIEHEETLENKPRENWIEIATVEFETSFENDGEMEIKINEVTNSWKAGLVVKGIAILPKKLS</sequence>
<dbReference type="EMBL" id="BSYR01000069">
    <property type="protein sequence ID" value="GMJ14204.1"/>
    <property type="molecule type" value="Genomic_DNA"/>
</dbReference>
<dbReference type="OrthoDB" id="533833at2759"/>
<feature type="region of interest" description="Disordered" evidence="1">
    <location>
        <begin position="1"/>
        <end position="21"/>
    </location>
</feature>
<name>A0A9W7JLD9_HIBTR</name>
<dbReference type="PANTHER" id="PTHR48478">
    <property type="entry name" value="LECTIN-LIKE"/>
    <property type="match status" value="1"/>
</dbReference>
<dbReference type="Pfam" id="PF14299">
    <property type="entry name" value="PP2"/>
    <property type="match status" value="1"/>
</dbReference>
<accession>A0A9W7JLD9</accession>
<dbReference type="GO" id="GO:0030246">
    <property type="term" value="F:carbohydrate binding"/>
    <property type="evidence" value="ECO:0007669"/>
    <property type="project" value="InterPro"/>
</dbReference>
<dbReference type="PANTHER" id="PTHR48478:SF1">
    <property type="entry name" value="LECTIN-LIKE"/>
    <property type="match status" value="1"/>
</dbReference>
<dbReference type="InterPro" id="IPR052147">
    <property type="entry name" value="PP2-like/Lectin"/>
</dbReference>
<dbReference type="AlphaFoldDB" id="A0A9W7JLD9"/>
<reference evidence="2" key="1">
    <citation type="submission" date="2023-05" db="EMBL/GenBank/DDBJ databases">
        <title>Genome and transcriptome analyses reveal genes involved in the formation of fine ridges on petal epidermal cells in Hibiscus trionum.</title>
        <authorList>
            <person name="Koshimizu S."/>
            <person name="Masuda S."/>
            <person name="Ishii T."/>
            <person name="Shirasu K."/>
            <person name="Hoshino A."/>
            <person name="Arita M."/>
        </authorList>
    </citation>
    <scope>NUCLEOTIDE SEQUENCE</scope>
    <source>
        <strain evidence="2">Hamamatsu line</strain>
    </source>
</reference>
<evidence type="ECO:0000313" key="3">
    <source>
        <dbReference type="Proteomes" id="UP001165190"/>
    </source>
</evidence>
<evidence type="ECO:0000313" key="2">
    <source>
        <dbReference type="EMBL" id="GMJ14204.1"/>
    </source>
</evidence>
<protein>
    <submittedName>
        <fullName evidence="2">ArathNictaba 5, phloem protein 2-A1</fullName>
    </submittedName>
</protein>
<gene>
    <name evidence="2" type="ORF">HRI_005089600</name>
</gene>
<keyword evidence="3" id="KW-1185">Reference proteome</keyword>
<evidence type="ECO:0000256" key="1">
    <source>
        <dbReference type="SAM" id="MobiDB-lite"/>
    </source>
</evidence>
<proteinExistence type="predicted"/>
<dbReference type="Proteomes" id="UP001165190">
    <property type="component" value="Unassembled WGS sequence"/>
</dbReference>
<comment type="caution">
    <text evidence="2">The sequence shown here is derived from an EMBL/GenBank/DDBJ whole genome shotgun (WGS) entry which is preliminary data.</text>
</comment>